<protein>
    <submittedName>
        <fullName evidence="4">RNA polymerase sigma-70 factor</fullName>
    </submittedName>
</protein>
<gene>
    <name evidence="4" type="ORF">NV381_20920</name>
</gene>
<comment type="caution">
    <text evidence="4">The sequence shown here is derived from an EMBL/GenBank/DDBJ whole genome shotgun (WGS) entry which is preliminary data.</text>
</comment>
<feature type="domain" description="RNA polymerase sigma-70 region 2" evidence="2">
    <location>
        <begin position="6"/>
        <end position="70"/>
    </location>
</feature>
<dbReference type="NCBIfam" id="TIGR02937">
    <property type="entry name" value="sigma70-ECF"/>
    <property type="match status" value="1"/>
</dbReference>
<dbReference type="RefSeq" id="WP_258215216.1">
    <property type="nucleotide sequence ID" value="NZ_JANQBD010000015.1"/>
</dbReference>
<dbReference type="InterPro" id="IPR036388">
    <property type="entry name" value="WH-like_DNA-bd_sf"/>
</dbReference>
<dbReference type="InterPro" id="IPR032710">
    <property type="entry name" value="NTF2-like_dom_sf"/>
</dbReference>
<reference evidence="4 5" key="1">
    <citation type="submission" date="2022-08" db="EMBL/GenBank/DDBJ databases">
        <title>Paenibacillus endoradicis sp. nov., Paenibacillus radicibacter sp. nov and Paenibacillus pararadicis sp. nov., three cold-adapted plant growth-promoting bacteria isolated from root of Larix gmelinii in Great Khingan.</title>
        <authorList>
            <person name="Xue H."/>
        </authorList>
    </citation>
    <scope>NUCLEOTIDE SEQUENCE [LARGE SCALE GENOMIC DNA]</scope>
    <source>
        <strain evidence="4 5">N5-1-1-5</strain>
    </source>
</reference>
<dbReference type="Pfam" id="PF08281">
    <property type="entry name" value="Sigma70_r4_2"/>
    <property type="match status" value="1"/>
</dbReference>
<dbReference type="NCBIfam" id="NF007214">
    <property type="entry name" value="PRK09636.1"/>
    <property type="match status" value="1"/>
</dbReference>
<dbReference type="InterPro" id="IPR013249">
    <property type="entry name" value="RNA_pol_sigma70_r4_t2"/>
</dbReference>
<sequence length="291" mass="32724">MKLAKLYMDYKPLLISIAYRMLGSLTDAEDIVQDVFISLERVQLDEIQHQKAFLVKMTTNRCLNLLSSSRKQREVYPGSWLPEPDIGETIASPEEQVVQEETVSYALLVVLQQLNPVERAVFLLREVLLYEYSEIADILDKTEANCRKIYSRVKPKIQQEMEDPLSSSNSISHKKDLVNSFLHASRTGDFASFVHLLADEAVLISDGGGKRRAAIFPITGRERIQAFLEGIQGKNSFGGELRPIAINGEPGLLLVRDGDPQLAICFRAAPHHSAIQTIYFVVNPDKLKRAI</sequence>
<dbReference type="SUPFAM" id="SSF88659">
    <property type="entry name" value="Sigma3 and sigma4 domains of RNA polymerase sigma factors"/>
    <property type="match status" value="1"/>
</dbReference>
<dbReference type="InterPro" id="IPR052704">
    <property type="entry name" value="ECF_Sigma-70_Domain"/>
</dbReference>
<dbReference type="SUPFAM" id="SSF54427">
    <property type="entry name" value="NTF2-like"/>
    <property type="match status" value="1"/>
</dbReference>
<dbReference type="InterPro" id="IPR014303">
    <property type="entry name" value="RNA_pol_sigma-70_ECF"/>
</dbReference>
<dbReference type="SUPFAM" id="SSF88946">
    <property type="entry name" value="Sigma2 domain of RNA polymerase sigma factors"/>
    <property type="match status" value="1"/>
</dbReference>
<accession>A0ABT1YKE7</accession>
<name>A0ABT1YKE7_9BACL</name>
<evidence type="ECO:0000259" key="3">
    <source>
        <dbReference type="Pfam" id="PF08281"/>
    </source>
</evidence>
<evidence type="ECO:0000313" key="4">
    <source>
        <dbReference type="EMBL" id="MCR8633651.1"/>
    </source>
</evidence>
<evidence type="ECO:0000313" key="5">
    <source>
        <dbReference type="Proteomes" id="UP001300012"/>
    </source>
</evidence>
<feature type="domain" description="RNA polymerase sigma factor 70 region 4 type 2" evidence="3">
    <location>
        <begin position="106"/>
        <end position="154"/>
    </location>
</feature>
<organism evidence="4 5">
    <name type="scientific">Paenibacillus radicis</name>
    <name type="common">ex Xue et al. 2023</name>
    <dbReference type="NCBI Taxonomy" id="2972489"/>
    <lineage>
        <taxon>Bacteria</taxon>
        <taxon>Bacillati</taxon>
        <taxon>Bacillota</taxon>
        <taxon>Bacilli</taxon>
        <taxon>Bacillales</taxon>
        <taxon>Paenibacillaceae</taxon>
        <taxon>Paenibacillus</taxon>
    </lineage>
</organism>
<dbReference type="InterPro" id="IPR014284">
    <property type="entry name" value="RNA_pol_sigma-70_dom"/>
</dbReference>
<dbReference type="Pfam" id="PF04542">
    <property type="entry name" value="Sigma70_r2"/>
    <property type="match status" value="1"/>
</dbReference>
<comment type="subunit">
    <text evidence="1">Interacts transiently with the RNA polymerase catalytic core formed by RpoA, RpoB, RpoC and RpoZ (2 alpha, 1 beta, 1 beta' and 1 omega subunit) to form the RNA polymerase holoenzyme that can initiate transcription.</text>
</comment>
<evidence type="ECO:0000259" key="2">
    <source>
        <dbReference type="Pfam" id="PF04542"/>
    </source>
</evidence>
<dbReference type="PANTHER" id="PTHR30173:SF36">
    <property type="entry name" value="ECF RNA POLYMERASE SIGMA FACTOR SIGJ"/>
    <property type="match status" value="1"/>
</dbReference>
<dbReference type="InterPro" id="IPR013324">
    <property type="entry name" value="RNA_pol_sigma_r3/r4-like"/>
</dbReference>
<dbReference type="InterPro" id="IPR013325">
    <property type="entry name" value="RNA_pol_sigma_r2"/>
</dbReference>
<dbReference type="Gene3D" id="1.10.10.10">
    <property type="entry name" value="Winged helix-like DNA-binding domain superfamily/Winged helix DNA-binding domain"/>
    <property type="match status" value="1"/>
</dbReference>
<proteinExistence type="predicted"/>
<keyword evidence="5" id="KW-1185">Reference proteome</keyword>
<dbReference type="NCBIfam" id="TIGR02957">
    <property type="entry name" value="SigX4"/>
    <property type="match status" value="1"/>
</dbReference>
<evidence type="ECO:0000256" key="1">
    <source>
        <dbReference type="ARBA" id="ARBA00011344"/>
    </source>
</evidence>
<dbReference type="Gene3D" id="3.10.450.50">
    <property type="match status" value="1"/>
</dbReference>
<dbReference type="PANTHER" id="PTHR30173">
    <property type="entry name" value="SIGMA 19 FACTOR"/>
    <property type="match status" value="1"/>
</dbReference>
<dbReference type="InterPro" id="IPR007627">
    <property type="entry name" value="RNA_pol_sigma70_r2"/>
</dbReference>
<dbReference type="EMBL" id="JANQBD010000015">
    <property type="protein sequence ID" value="MCR8633651.1"/>
    <property type="molecule type" value="Genomic_DNA"/>
</dbReference>
<dbReference type="Gene3D" id="1.10.1740.10">
    <property type="match status" value="1"/>
</dbReference>
<dbReference type="Proteomes" id="UP001300012">
    <property type="component" value="Unassembled WGS sequence"/>
</dbReference>